<dbReference type="EMBL" id="UYJE01008773">
    <property type="protein sequence ID" value="VDI67155.1"/>
    <property type="molecule type" value="Genomic_DNA"/>
</dbReference>
<feature type="region of interest" description="Disordered" evidence="1">
    <location>
        <begin position="1"/>
        <end position="55"/>
    </location>
</feature>
<dbReference type="InterPro" id="IPR049050">
    <property type="entry name" value="nSTAND3"/>
</dbReference>
<accession>A0A8B6GPU4</accession>
<dbReference type="AlphaFoldDB" id="A0A8B6GPU4"/>
<name>A0A8B6GPU4_MYTGA</name>
<dbReference type="OrthoDB" id="6192984at2759"/>
<organism evidence="3 4">
    <name type="scientific">Mytilus galloprovincialis</name>
    <name type="common">Mediterranean mussel</name>
    <dbReference type="NCBI Taxonomy" id="29158"/>
    <lineage>
        <taxon>Eukaryota</taxon>
        <taxon>Metazoa</taxon>
        <taxon>Spiralia</taxon>
        <taxon>Lophotrochozoa</taxon>
        <taxon>Mollusca</taxon>
        <taxon>Bivalvia</taxon>
        <taxon>Autobranchia</taxon>
        <taxon>Pteriomorphia</taxon>
        <taxon>Mytilida</taxon>
        <taxon>Mytiloidea</taxon>
        <taxon>Mytilidae</taxon>
        <taxon>Mytilinae</taxon>
        <taxon>Mytilus</taxon>
    </lineage>
</organism>
<keyword evidence="4" id="KW-1185">Reference proteome</keyword>
<reference evidence="3" key="1">
    <citation type="submission" date="2018-11" db="EMBL/GenBank/DDBJ databases">
        <authorList>
            <person name="Alioto T."/>
            <person name="Alioto T."/>
        </authorList>
    </citation>
    <scope>NUCLEOTIDE SEQUENCE</scope>
</reference>
<dbReference type="Proteomes" id="UP000596742">
    <property type="component" value="Unassembled WGS sequence"/>
</dbReference>
<feature type="domain" description="Novel STAND NTPase 3" evidence="2">
    <location>
        <begin position="83"/>
        <end position="180"/>
    </location>
</feature>
<proteinExistence type="predicted"/>
<evidence type="ECO:0000259" key="2">
    <source>
        <dbReference type="Pfam" id="PF20720"/>
    </source>
</evidence>
<sequence length="180" mass="20072">MFSNAVEKSQKDIDDRVGNTNSTIKADDKNGVGIKSDVIDEATPIRNTKNSKHESDLEEDSIYAKDFQQETLIEWTNKLHKVVITRATKEIYNGTLKENVVVIAGPTGVGKSANAYHVEFRLEGEGGYTIIPARQPGDITKFHIPGSKQVFIIDNFIGEYGVDETNVLLWEKHGPKLKKI</sequence>
<dbReference type="Pfam" id="PF20720">
    <property type="entry name" value="nSTAND3"/>
    <property type="match status" value="1"/>
</dbReference>
<evidence type="ECO:0000313" key="4">
    <source>
        <dbReference type="Proteomes" id="UP000596742"/>
    </source>
</evidence>
<gene>
    <name evidence="3" type="ORF">MGAL_10B007074</name>
</gene>
<protein>
    <recommendedName>
        <fullName evidence="2">Novel STAND NTPase 3 domain-containing protein</fullName>
    </recommendedName>
</protein>
<comment type="caution">
    <text evidence="3">The sequence shown here is derived from an EMBL/GenBank/DDBJ whole genome shotgun (WGS) entry which is preliminary data.</text>
</comment>
<feature type="compositionally biased region" description="Basic and acidic residues" evidence="1">
    <location>
        <begin position="8"/>
        <end position="17"/>
    </location>
</feature>
<evidence type="ECO:0000256" key="1">
    <source>
        <dbReference type="SAM" id="MobiDB-lite"/>
    </source>
</evidence>
<evidence type="ECO:0000313" key="3">
    <source>
        <dbReference type="EMBL" id="VDI67155.1"/>
    </source>
</evidence>